<reference evidence="1" key="1">
    <citation type="submission" date="2024-07" db="EMBL/GenBank/DDBJ databases">
        <title>Metagenome and Metagenome-Assembled Genomes of Archaea from a hot spring from the geothermal field of Los Azufres, Mexico.</title>
        <authorList>
            <person name="Marin-Paredes R."/>
            <person name="Martinez-Romero E."/>
            <person name="Servin-Garciduenas L.E."/>
        </authorList>
    </citation>
    <scope>NUCLEOTIDE SEQUENCE</scope>
    <source>
        <strain evidence="1">AZ1-454</strain>
    </source>
</reference>
<gene>
    <name evidence="1" type="ORF">TQ35_0006380</name>
</gene>
<dbReference type="EMBL" id="JZWS03000007">
    <property type="protein sequence ID" value="MEW9491810.1"/>
    <property type="molecule type" value="Genomic_DNA"/>
</dbReference>
<protein>
    <submittedName>
        <fullName evidence="1">Uncharacterized protein</fullName>
    </submittedName>
</protein>
<accession>A0ACC6TPU8</accession>
<organism evidence="1 2">
    <name type="scientific">Candidatus Aramenus sulfurataquae</name>
    <dbReference type="NCBI Taxonomy" id="1326980"/>
    <lineage>
        <taxon>Archaea</taxon>
        <taxon>Thermoproteota</taxon>
        <taxon>Thermoprotei</taxon>
        <taxon>Sulfolobales</taxon>
        <taxon>Sulfolobaceae</taxon>
        <taxon>Candidatus Aramenus</taxon>
    </lineage>
</organism>
<evidence type="ECO:0000313" key="1">
    <source>
        <dbReference type="EMBL" id="MEW9491810.1"/>
    </source>
</evidence>
<proteinExistence type="predicted"/>
<sequence length="67" mass="7646">MERVVDLDSSTCSSEPLEALGFLLRKKGVVFSISLDNPYYQEIKRKYEIEIVKKEGDKVYFLILSGG</sequence>
<name>A0ACC6TPU8_9CREN</name>
<dbReference type="Proteomes" id="UP000053480">
    <property type="component" value="Unassembled WGS sequence"/>
</dbReference>
<evidence type="ECO:0000313" key="2">
    <source>
        <dbReference type="Proteomes" id="UP000053480"/>
    </source>
</evidence>
<comment type="caution">
    <text evidence="1">The sequence shown here is derived from an EMBL/GenBank/DDBJ whole genome shotgun (WGS) entry which is preliminary data.</text>
</comment>